<comment type="caution">
    <text evidence="1">The sequence shown here is derived from an EMBL/GenBank/DDBJ whole genome shotgun (WGS) entry which is preliminary data.</text>
</comment>
<gene>
    <name evidence="1" type="ORF">EZS28_023661</name>
</gene>
<protein>
    <recommendedName>
        <fullName evidence="3">Right handed beta helix domain-containing protein</fullName>
    </recommendedName>
</protein>
<dbReference type="InterPro" id="IPR011050">
    <property type="entry name" value="Pectin_lyase_fold/virulence"/>
</dbReference>
<dbReference type="SMART" id="SM00710">
    <property type="entry name" value="PbH1"/>
    <property type="match status" value="8"/>
</dbReference>
<dbReference type="SUPFAM" id="SSF51126">
    <property type="entry name" value="Pectin lyase-like"/>
    <property type="match status" value="2"/>
</dbReference>
<name>A0A5J4VEC3_9EUKA</name>
<sequence>MPNSGGYYGVEGIIEADLGNQSILEITQCKFIRGQSYINGGAIHLSIGTSAQITLDQLQFINCSSFYGGGLNLVIAQDVQLTIEQCTFINCLSGYGGGLYCYIYSNGSAELSNVTFDNCSAENGGGIYSSIRSGGKLIIKDKCSFSGCKATSGNGGGIYIEYYSRALFKINDTTFRECEATANTSEIPPTGYGGGIFFICETSIDILPENLNLKGMKIYNNTASNGGQSLYVVMSKLAEWCQYGIDGEHVKGNYTDGLSNKSEIQGFPINSTTFNLYSSTQISEQQVYLEDYWNIERNDYYVKDSGSDTNECTHSRQCQTLDADSITNNINNASSYTVYILDNTTLSSILEITQSSTPRTFRNYSIDSTIISLIQINTGGQFSITGSAHFEYINFTMQSGVSNAYGGVINANLGTALSTLEFLRCNFTDCYSTNMGGALYLVISNSAQATFQLTGFYNCRSNYGGGMYSQVSSGAQITTLTGICQFTYCESTLDGAGWYLKSLGDNYDVNITTIQFVGCKSSGAGGGMYIESSHQGDIQFFQFNFSQCSSSGKGAGLYASLRNGAQLISTGLCIFQLCQSQGNGGGAYFDISGSISKVNLTGINQRITGCIANEGAGIYAVINNYAVVEINNESFTNCSSTESGGGLFASILDAGTINIKSSTFTNCNCTQPGSGGAVSINQDLTSKIFISNSAFSNCKTLVNASNSIYGWGGAIYVYTNITSANLNNTNFLMTYLVFQSCKAVKNNGNNLHIRSPNTKATGSAISSQQLLTVNGTIDLYTSLVYQEEYMGIDESKVNNGNAHIIDHQSLFRGNTHIFIFKDYYVNANSEDESSSCGEQQSPCQRINQVLGFNFSEIIGFNRDEDFISINLQSSTSLEEDIQINSLSPFGYQVQIQSQGYVSVENQYTKQQFLTSLKSNTLFTITDIGHVQLLGLHFDNLDPTSQNPLISISSDDNNQIPKLSIIDCEFNQDQTPDPDPIPYVSHSIISINGGFVTINRTKIQQYKISNGKSLIMIKSDETTTTGVYRKNKIEISNSTFEDIEQSGLGNGAAINAELKDGSLLVIQESTQFIDCLSELYGGAIYSVIQGGSVELSGVTFEGCQGINGGAIYSSINIGGKLILKVSCKFSQCKATSGNGGGLYIDFDFDSEFEFKINDATIRECEAKADPTKSYPTGYGGGIFLTGTGDYDPLTERLNLKGMKIYRNKVDQNGQSLYVVMSKLAEWCNQGTAGEYVKGNYTDRISNKNELQGIPVDSINFITLPIDLIQLAQQPLTLATITLDPLFTIRIAFPPFC</sequence>
<evidence type="ECO:0008006" key="3">
    <source>
        <dbReference type="Google" id="ProtNLM"/>
    </source>
</evidence>
<evidence type="ECO:0000313" key="2">
    <source>
        <dbReference type="Proteomes" id="UP000324800"/>
    </source>
</evidence>
<dbReference type="InterPro" id="IPR006626">
    <property type="entry name" value="PbH1"/>
</dbReference>
<dbReference type="EMBL" id="SNRW01007702">
    <property type="protein sequence ID" value="KAA6380812.1"/>
    <property type="molecule type" value="Genomic_DNA"/>
</dbReference>
<evidence type="ECO:0000313" key="1">
    <source>
        <dbReference type="EMBL" id="KAA6380812.1"/>
    </source>
</evidence>
<dbReference type="Proteomes" id="UP000324800">
    <property type="component" value="Unassembled WGS sequence"/>
</dbReference>
<organism evidence="1 2">
    <name type="scientific">Streblomastix strix</name>
    <dbReference type="NCBI Taxonomy" id="222440"/>
    <lineage>
        <taxon>Eukaryota</taxon>
        <taxon>Metamonada</taxon>
        <taxon>Preaxostyla</taxon>
        <taxon>Oxymonadida</taxon>
        <taxon>Streblomastigidae</taxon>
        <taxon>Streblomastix</taxon>
    </lineage>
</organism>
<accession>A0A5J4VEC3</accession>
<proteinExistence type="predicted"/>
<reference evidence="1 2" key="1">
    <citation type="submission" date="2019-03" db="EMBL/GenBank/DDBJ databases">
        <title>Single cell metagenomics reveals metabolic interactions within the superorganism composed of flagellate Streblomastix strix and complex community of Bacteroidetes bacteria on its surface.</title>
        <authorList>
            <person name="Treitli S.C."/>
            <person name="Kolisko M."/>
            <person name="Husnik F."/>
            <person name="Keeling P."/>
            <person name="Hampl V."/>
        </authorList>
    </citation>
    <scope>NUCLEOTIDE SEQUENCE [LARGE SCALE GENOMIC DNA]</scope>
    <source>
        <strain evidence="1">ST1C</strain>
    </source>
</reference>